<accession>A0ABS3XVP7</accession>
<keyword evidence="3" id="KW-0804">Transcription</keyword>
<proteinExistence type="predicted"/>
<protein>
    <submittedName>
        <fullName evidence="7">TetR/AcrR family transcriptional regulator</fullName>
    </submittedName>
</protein>
<dbReference type="PROSITE" id="PS01081">
    <property type="entry name" value="HTH_TETR_1"/>
    <property type="match status" value="1"/>
</dbReference>
<evidence type="ECO:0000256" key="5">
    <source>
        <dbReference type="SAM" id="MobiDB-lite"/>
    </source>
</evidence>
<dbReference type="EMBL" id="JAFFZM010000007">
    <property type="protein sequence ID" value="MBO8199472.1"/>
    <property type="molecule type" value="Genomic_DNA"/>
</dbReference>
<dbReference type="PRINTS" id="PR00455">
    <property type="entry name" value="HTHTETR"/>
</dbReference>
<feature type="DNA-binding region" description="H-T-H motif" evidence="4">
    <location>
        <begin position="36"/>
        <end position="55"/>
    </location>
</feature>
<dbReference type="InterPro" id="IPR050109">
    <property type="entry name" value="HTH-type_TetR-like_transc_reg"/>
</dbReference>
<dbReference type="InterPro" id="IPR041484">
    <property type="entry name" value="TetR_C_25"/>
</dbReference>
<dbReference type="InterPro" id="IPR001647">
    <property type="entry name" value="HTH_TetR"/>
</dbReference>
<feature type="region of interest" description="Disordered" evidence="5">
    <location>
        <begin position="204"/>
        <end position="231"/>
    </location>
</feature>
<dbReference type="GeneID" id="96259793"/>
<dbReference type="RefSeq" id="WP_209211193.1">
    <property type="nucleotide sequence ID" value="NZ_JAFFZM010000007.1"/>
</dbReference>
<keyword evidence="2 4" id="KW-0238">DNA-binding</keyword>
<gene>
    <name evidence="7" type="ORF">JW613_14380</name>
</gene>
<dbReference type="Pfam" id="PF17933">
    <property type="entry name" value="TetR_C_25"/>
    <property type="match status" value="1"/>
</dbReference>
<evidence type="ECO:0000259" key="6">
    <source>
        <dbReference type="PROSITE" id="PS50977"/>
    </source>
</evidence>
<sequence>MISFGGRPAAKDLTARARIRDAALKHFAESGFSGATIREIAKTAGVSPGLVRHHFGSKEGLRRVCDTYVLEALHQFNDRVLQEEAPGDSPLTADDKRALDPFQRYLVSTLIEESEVAAPLFDEMVKMIDRWLVKADESRADPPMVDRTTRAALMVAQTMGIAAFHKHVSRVIGMDVLSDEGDQKVALAMLDIYSHNLISPEYAASAREGMAQTAPASETSNDDTMERHSDD</sequence>
<dbReference type="PANTHER" id="PTHR30055">
    <property type="entry name" value="HTH-TYPE TRANSCRIPTIONAL REGULATOR RUTR"/>
    <property type="match status" value="1"/>
</dbReference>
<evidence type="ECO:0000256" key="3">
    <source>
        <dbReference type="ARBA" id="ARBA00023163"/>
    </source>
</evidence>
<reference evidence="7 8" key="1">
    <citation type="submission" date="2021-02" db="EMBL/GenBank/DDBJ databases">
        <title>Streptomyces spirodelae sp. nov., isolated from duckweed.</title>
        <authorList>
            <person name="Saimee Y."/>
            <person name="Duangmal K."/>
        </authorList>
    </citation>
    <scope>NUCLEOTIDE SEQUENCE [LARGE SCALE GENOMIC DNA]</scope>
    <source>
        <strain evidence="7 8">DSM 42105</strain>
    </source>
</reference>
<dbReference type="Proteomes" id="UP000721954">
    <property type="component" value="Unassembled WGS sequence"/>
</dbReference>
<dbReference type="SUPFAM" id="SSF46689">
    <property type="entry name" value="Homeodomain-like"/>
    <property type="match status" value="1"/>
</dbReference>
<dbReference type="PROSITE" id="PS50977">
    <property type="entry name" value="HTH_TETR_2"/>
    <property type="match status" value="1"/>
</dbReference>
<comment type="caution">
    <text evidence="7">The sequence shown here is derived from an EMBL/GenBank/DDBJ whole genome shotgun (WGS) entry which is preliminary data.</text>
</comment>
<name>A0ABS3XVP7_9ACTN</name>
<organism evidence="7 8">
    <name type="scientific">Streptomyces smyrnaeus</name>
    <dbReference type="NCBI Taxonomy" id="1387713"/>
    <lineage>
        <taxon>Bacteria</taxon>
        <taxon>Bacillati</taxon>
        <taxon>Actinomycetota</taxon>
        <taxon>Actinomycetes</taxon>
        <taxon>Kitasatosporales</taxon>
        <taxon>Streptomycetaceae</taxon>
        <taxon>Streptomyces</taxon>
    </lineage>
</organism>
<dbReference type="PANTHER" id="PTHR30055:SF234">
    <property type="entry name" value="HTH-TYPE TRANSCRIPTIONAL REGULATOR BETI"/>
    <property type="match status" value="1"/>
</dbReference>
<evidence type="ECO:0000256" key="4">
    <source>
        <dbReference type="PROSITE-ProRule" id="PRU00335"/>
    </source>
</evidence>
<dbReference type="InterPro" id="IPR009057">
    <property type="entry name" value="Homeodomain-like_sf"/>
</dbReference>
<dbReference type="InterPro" id="IPR023772">
    <property type="entry name" value="DNA-bd_HTH_TetR-type_CS"/>
</dbReference>
<feature type="domain" description="HTH tetR-type" evidence="6">
    <location>
        <begin position="13"/>
        <end position="73"/>
    </location>
</feature>
<keyword evidence="8" id="KW-1185">Reference proteome</keyword>
<evidence type="ECO:0000313" key="7">
    <source>
        <dbReference type="EMBL" id="MBO8199472.1"/>
    </source>
</evidence>
<evidence type="ECO:0000256" key="1">
    <source>
        <dbReference type="ARBA" id="ARBA00023015"/>
    </source>
</evidence>
<evidence type="ECO:0000256" key="2">
    <source>
        <dbReference type="ARBA" id="ARBA00023125"/>
    </source>
</evidence>
<keyword evidence="1" id="KW-0805">Transcription regulation</keyword>
<evidence type="ECO:0000313" key="8">
    <source>
        <dbReference type="Proteomes" id="UP000721954"/>
    </source>
</evidence>
<dbReference type="Gene3D" id="1.10.357.10">
    <property type="entry name" value="Tetracycline Repressor, domain 2"/>
    <property type="match status" value="1"/>
</dbReference>
<dbReference type="Pfam" id="PF00440">
    <property type="entry name" value="TetR_N"/>
    <property type="match status" value="1"/>
</dbReference>